<dbReference type="EMBL" id="MT142987">
    <property type="protein sequence ID" value="QJA91435.1"/>
    <property type="molecule type" value="Genomic_DNA"/>
</dbReference>
<sequence>MESILERLEDDQIVSFEVSPDRSNIEVMECCDGYFTRKMGKEQLVKMIAELQVLADKMTDGSHYRR</sequence>
<dbReference type="AlphaFoldDB" id="A0A6M3JYC6"/>
<proteinExistence type="predicted"/>
<organism evidence="1">
    <name type="scientific">viral metagenome</name>
    <dbReference type="NCBI Taxonomy" id="1070528"/>
    <lineage>
        <taxon>unclassified sequences</taxon>
        <taxon>metagenomes</taxon>
        <taxon>organismal metagenomes</taxon>
    </lineage>
</organism>
<name>A0A6M3JYC6_9ZZZZ</name>
<evidence type="ECO:0000313" key="1">
    <source>
        <dbReference type="EMBL" id="QJA75050.1"/>
    </source>
</evidence>
<dbReference type="EMBL" id="MT142137">
    <property type="protein sequence ID" value="QJA75050.1"/>
    <property type="molecule type" value="Genomic_DNA"/>
</dbReference>
<evidence type="ECO:0000313" key="2">
    <source>
        <dbReference type="EMBL" id="QJA91435.1"/>
    </source>
</evidence>
<accession>A0A6M3JYC6</accession>
<gene>
    <name evidence="1" type="ORF">MM415A01877_0014</name>
    <name evidence="2" type="ORF">MM415B03367_0013</name>
</gene>
<protein>
    <submittedName>
        <fullName evidence="1">Uncharacterized protein</fullName>
    </submittedName>
</protein>
<reference evidence="1" key="1">
    <citation type="submission" date="2020-03" db="EMBL/GenBank/DDBJ databases">
        <title>The deep terrestrial virosphere.</title>
        <authorList>
            <person name="Holmfeldt K."/>
            <person name="Nilsson E."/>
            <person name="Simone D."/>
            <person name="Lopez-Fernandez M."/>
            <person name="Wu X."/>
            <person name="de Brujin I."/>
            <person name="Lundin D."/>
            <person name="Andersson A."/>
            <person name="Bertilsson S."/>
            <person name="Dopson M."/>
        </authorList>
    </citation>
    <scope>NUCLEOTIDE SEQUENCE</scope>
    <source>
        <strain evidence="1">MM415A01877</strain>
        <strain evidence="2">MM415B03367</strain>
    </source>
</reference>